<evidence type="ECO:0000313" key="1">
    <source>
        <dbReference type="EMBL" id="KAL2320667.1"/>
    </source>
</evidence>
<proteinExistence type="predicted"/>
<organism evidence="1 2">
    <name type="scientific">Flemingia macrophylla</name>
    <dbReference type="NCBI Taxonomy" id="520843"/>
    <lineage>
        <taxon>Eukaryota</taxon>
        <taxon>Viridiplantae</taxon>
        <taxon>Streptophyta</taxon>
        <taxon>Embryophyta</taxon>
        <taxon>Tracheophyta</taxon>
        <taxon>Spermatophyta</taxon>
        <taxon>Magnoliopsida</taxon>
        <taxon>eudicotyledons</taxon>
        <taxon>Gunneridae</taxon>
        <taxon>Pentapetalae</taxon>
        <taxon>rosids</taxon>
        <taxon>fabids</taxon>
        <taxon>Fabales</taxon>
        <taxon>Fabaceae</taxon>
        <taxon>Papilionoideae</taxon>
        <taxon>50 kb inversion clade</taxon>
        <taxon>NPAAA clade</taxon>
        <taxon>indigoferoid/millettioid clade</taxon>
        <taxon>Phaseoleae</taxon>
        <taxon>Flemingia</taxon>
    </lineage>
</organism>
<accession>A0ABD1LAV6</accession>
<protein>
    <submittedName>
        <fullName evidence="1">Uncharacterized protein</fullName>
    </submittedName>
</protein>
<dbReference type="AlphaFoldDB" id="A0ABD1LAV6"/>
<reference evidence="1 2" key="1">
    <citation type="submission" date="2024-08" db="EMBL/GenBank/DDBJ databases">
        <title>Insights into the chromosomal genome structure of Flemingia macrophylla.</title>
        <authorList>
            <person name="Ding Y."/>
            <person name="Zhao Y."/>
            <person name="Bi W."/>
            <person name="Wu M."/>
            <person name="Zhao G."/>
            <person name="Gong Y."/>
            <person name="Li W."/>
            <person name="Zhang P."/>
        </authorList>
    </citation>
    <scope>NUCLEOTIDE SEQUENCE [LARGE SCALE GENOMIC DNA]</scope>
    <source>
        <strain evidence="1">DYQJB</strain>
        <tissue evidence="1">Leaf</tissue>
    </source>
</reference>
<keyword evidence="2" id="KW-1185">Reference proteome</keyword>
<gene>
    <name evidence="1" type="ORF">Fmac_029636</name>
</gene>
<dbReference type="Proteomes" id="UP001603857">
    <property type="component" value="Unassembled WGS sequence"/>
</dbReference>
<evidence type="ECO:0000313" key="2">
    <source>
        <dbReference type="Proteomes" id="UP001603857"/>
    </source>
</evidence>
<comment type="caution">
    <text evidence="1">The sequence shown here is derived from an EMBL/GenBank/DDBJ whole genome shotgun (WGS) entry which is preliminary data.</text>
</comment>
<dbReference type="EMBL" id="JBGMDY010000010">
    <property type="protein sequence ID" value="KAL2320667.1"/>
    <property type="molecule type" value="Genomic_DNA"/>
</dbReference>
<name>A0ABD1LAV6_9FABA</name>
<sequence length="108" mass="12493">MIVVGSVFEEVSYVWDWERDSHLLISLTHCKYKFQHTLNLEMESYPTPAKWKLKNCKSKLNGKEKEIAYQLAACVTVYMLGPKMQEAALNPKQISPTKPKKAYLSQKL</sequence>